<evidence type="ECO:0000256" key="1">
    <source>
        <dbReference type="ARBA" id="ARBA00023125"/>
    </source>
</evidence>
<sequence>RQKLTEVEEKTLVQFILESADRGFPLRHREIIQYANLLLQTRNGPSYEPVGVSWVS</sequence>
<dbReference type="OrthoDB" id="3197907at2759"/>
<evidence type="ECO:0000259" key="2">
    <source>
        <dbReference type="PROSITE" id="PS51253"/>
    </source>
</evidence>
<protein>
    <recommendedName>
        <fullName evidence="2">HTH CENPB-type domain-containing protein</fullName>
    </recommendedName>
</protein>
<dbReference type="AlphaFoldDB" id="A0A5C3KA00"/>
<dbReference type="Proteomes" id="UP000307440">
    <property type="component" value="Unassembled WGS sequence"/>
</dbReference>
<evidence type="ECO:0000313" key="4">
    <source>
        <dbReference type="Proteomes" id="UP000307440"/>
    </source>
</evidence>
<name>A0A5C3KA00_COPMA</name>
<dbReference type="PROSITE" id="PS51253">
    <property type="entry name" value="HTH_CENPB"/>
    <property type="match status" value="1"/>
</dbReference>
<keyword evidence="4" id="KW-1185">Reference proteome</keyword>
<reference evidence="3 4" key="1">
    <citation type="journal article" date="2019" name="Nat. Ecol. Evol.">
        <title>Megaphylogeny resolves global patterns of mushroom evolution.</title>
        <authorList>
            <person name="Varga T."/>
            <person name="Krizsan K."/>
            <person name="Foldi C."/>
            <person name="Dima B."/>
            <person name="Sanchez-Garcia M."/>
            <person name="Sanchez-Ramirez S."/>
            <person name="Szollosi G.J."/>
            <person name="Szarkandi J.G."/>
            <person name="Papp V."/>
            <person name="Albert L."/>
            <person name="Andreopoulos W."/>
            <person name="Angelini C."/>
            <person name="Antonin V."/>
            <person name="Barry K.W."/>
            <person name="Bougher N.L."/>
            <person name="Buchanan P."/>
            <person name="Buyck B."/>
            <person name="Bense V."/>
            <person name="Catcheside P."/>
            <person name="Chovatia M."/>
            <person name="Cooper J."/>
            <person name="Damon W."/>
            <person name="Desjardin D."/>
            <person name="Finy P."/>
            <person name="Geml J."/>
            <person name="Haridas S."/>
            <person name="Hughes K."/>
            <person name="Justo A."/>
            <person name="Karasinski D."/>
            <person name="Kautmanova I."/>
            <person name="Kiss B."/>
            <person name="Kocsube S."/>
            <person name="Kotiranta H."/>
            <person name="LaButti K.M."/>
            <person name="Lechner B.E."/>
            <person name="Liimatainen K."/>
            <person name="Lipzen A."/>
            <person name="Lukacs Z."/>
            <person name="Mihaltcheva S."/>
            <person name="Morgado L.N."/>
            <person name="Niskanen T."/>
            <person name="Noordeloos M.E."/>
            <person name="Ohm R.A."/>
            <person name="Ortiz-Santana B."/>
            <person name="Ovrebo C."/>
            <person name="Racz N."/>
            <person name="Riley R."/>
            <person name="Savchenko A."/>
            <person name="Shiryaev A."/>
            <person name="Soop K."/>
            <person name="Spirin V."/>
            <person name="Szebenyi C."/>
            <person name="Tomsovsky M."/>
            <person name="Tulloss R.E."/>
            <person name="Uehling J."/>
            <person name="Grigoriev I.V."/>
            <person name="Vagvolgyi C."/>
            <person name="Papp T."/>
            <person name="Martin F.M."/>
            <person name="Miettinen O."/>
            <person name="Hibbett D.S."/>
            <person name="Nagy L.G."/>
        </authorList>
    </citation>
    <scope>NUCLEOTIDE SEQUENCE [LARGE SCALE GENOMIC DNA]</scope>
    <source>
        <strain evidence="3 4">CBS 121175</strain>
    </source>
</reference>
<evidence type="ECO:0000313" key="3">
    <source>
        <dbReference type="EMBL" id="TFK16895.1"/>
    </source>
</evidence>
<dbReference type="GO" id="GO:0003677">
    <property type="term" value="F:DNA binding"/>
    <property type="evidence" value="ECO:0007669"/>
    <property type="project" value="UniProtKB-KW"/>
</dbReference>
<feature type="non-terminal residue" evidence="3">
    <location>
        <position position="1"/>
    </location>
</feature>
<dbReference type="EMBL" id="ML210612">
    <property type="protein sequence ID" value="TFK16895.1"/>
    <property type="molecule type" value="Genomic_DNA"/>
</dbReference>
<accession>A0A5C3KA00</accession>
<dbReference type="Pfam" id="PF03221">
    <property type="entry name" value="HTH_Tnp_Tc5"/>
    <property type="match status" value="1"/>
</dbReference>
<gene>
    <name evidence="3" type="ORF">FA15DRAFT_547669</name>
</gene>
<feature type="non-terminal residue" evidence="3">
    <location>
        <position position="56"/>
    </location>
</feature>
<feature type="domain" description="HTH CENPB-type" evidence="2">
    <location>
        <begin position="1"/>
        <end position="56"/>
    </location>
</feature>
<keyword evidence="1" id="KW-0238">DNA-binding</keyword>
<dbReference type="InterPro" id="IPR006600">
    <property type="entry name" value="HTH_CenpB_DNA-bd_dom"/>
</dbReference>
<proteinExistence type="predicted"/>
<organism evidence="3 4">
    <name type="scientific">Coprinopsis marcescibilis</name>
    <name type="common">Agaric fungus</name>
    <name type="synonym">Psathyrella marcescibilis</name>
    <dbReference type="NCBI Taxonomy" id="230819"/>
    <lineage>
        <taxon>Eukaryota</taxon>
        <taxon>Fungi</taxon>
        <taxon>Dikarya</taxon>
        <taxon>Basidiomycota</taxon>
        <taxon>Agaricomycotina</taxon>
        <taxon>Agaricomycetes</taxon>
        <taxon>Agaricomycetidae</taxon>
        <taxon>Agaricales</taxon>
        <taxon>Agaricineae</taxon>
        <taxon>Psathyrellaceae</taxon>
        <taxon>Coprinopsis</taxon>
    </lineage>
</organism>